<feature type="compositionally biased region" description="Polar residues" evidence="5">
    <location>
        <begin position="1"/>
        <end position="13"/>
    </location>
</feature>
<keyword evidence="3" id="KW-0677">Repeat</keyword>
<dbReference type="Pfam" id="PF07807">
    <property type="entry name" value="RED_C"/>
    <property type="match status" value="1"/>
</dbReference>
<feature type="compositionally biased region" description="Polar residues" evidence="5">
    <location>
        <begin position="42"/>
        <end position="58"/>
    </location>
</feature>
<comment type="caution">
    <text evidence="8">The sequence shown here is derived from an EMBL/GenBank/DDBJ whole genome shotgun (WGS) entry which is preliminary data.</text>
</comment>
<dbReference type="InterPro" id="IPR012492">
    <property type="entry name" value="RED_C"/>
</dbReference>
<feature type="region of interest" description="Disordered" evidence="5">
    <location>
        <begin position="547"/>
        <end position="566"/>
    </location>
</feature>
<evidence type="ECO:0000256" key="3">
    <source>
        <dbReference type="ARBA" id="ARBA00022737"/>
    </source>
</evidence>
<feature type="compositionally biased region" description="Acidic residues" evidence="5">
    <location>
        <begin position="202"/>
        <end position="217"/>
    </location>
</feature>
<dbReference type="GO" id="GO:0005634">
    <property type="term" value="C:nucleus"/>
    <property type="evidence" value="ECO:0007669"/>
    <property type="project" value="UniProtKB-SubCell"/>
</dbReference>
<dbReference type="STRING" id="10195.A0A3M7RYI2"/>
<dbReference type="PANTHER" id="PTHR12765">
    <property type="entry name" value="RED PROTEIN IK FACTOR CYTOKINE IK"/>
    <property type="match status" value="1"/>
</dbReference>
<reference evidence="8 9" key="1">
    <citation type="journal article" date="2018" name="Sci. Rep.">
        <title>Genomic signatures of local adaptation to the degree of environmental predictability in rotifers.</title>
        <authorList>
            <person name="Franch-Gras L."/>
            <person name="Hahn C."/>
            <person name="Garcia-Roger E.M."/>
            <person name="Carmona M.J."/>
            <person name="Serra M."/>
            <person name="Gomez A."/>
        </authorList>
    </citation>
    <scope>NUCLEOTIDE SEQUENCE [LARGE SCALE GENOMIC DNA]</scope>
    <source>
        <strain evidence="8">HYR1</strain>
    </source>
</reference>
<dbReference type="InterPro" id="IPR012916">
    <property type="entry name" value="RED_N"/>
</dbReference>
<feature type="region of interest" description="Disordered" evidence="5">
    <location>
        <begin position="1"/>
        <end position="29"/>
    </location>
</feature>
<comment type="similarity">
    <text evidence="2">Belongs to the RED family.</text>
</comment>
<feature type="compositionally biased region" description="Basic and acidic residues" evidence="5">
    <location>
        <begin position="18"/>
        <end position="29"/>
    </location>
</feature>
<protein>
    <submittedName>
        <fullName evidence="8">Red</fullName>
    </submittedName>
</protein>
<feature type="domain" description="RED-like N-terminal" evidence="7">
    <location>
        <begin position="262"/>
        <end position="378"/>
    </location>
</feature>
<proteinExistence type="inferred from homology"/>
<evidence type="ECO:0000256" key="1">
    <source>
        <dbReference type="ARBA" id="ARBA00004123"/>
    </source>
</evidence>
<dbReference type="Pfam" id="PF07808">
    <property type="entry name" value="RED_N"/>
    <property type="match status" value="2"/>
</dbReference>
<dbReference type="OrthoDB" id="3366823at2759"/>
<evidence type="ECO:0000313" key="8">
    <source>
        <dbReference type="EMBL" id="RNA28418.1"/>
    </source>
</evidence>
<name>A0A3M7RYI2_BRAPC</name>
<evidence type="ECO:0000259" key="6">
    <source>
        <dbReference type="Pfam" id="PF07807"/>
    </source>
</evidence>
<feature type="region of interest" description="Disordered" evidence="5">
    <location>
        <begin position="42"/>
        <end position="70"/>
    </location>
</feature>
<feature type="region of interest" description="Disordered" evidence="5">
    <location>
        <begin position="88"/>
        <end position="117"/>
    </location>
</feature>
<feature type="compositionally biased region" description="Basic and acidic residues" evidence="5">
    <location>
        <begin position="548"/>
        <end position="566"/>
    </location>
</feature>
<feature type="compositionally biased region" description="Basic and acidic residues" evidence="5">
    <location>
        <begin position="88"/>
        <end position="112"/>
    </location>
</feature>
<feature type="domain" description="Protein RED C-terminal" evidence="6">
    <location>
        <begin position="480"/>
        <end position="588"/>
    </location>
</feature>
<organism evidence="8 9">
    <name type="scientific">Brachionus plicatilis</name>
    <name type="common">Marine rotifer</name>
    <name type="synonym">Brachionus muelleri</name>
    <dbReference type="NCBI Taxonomy" id="10195"/>
    <lineage>
        <taxon>Eukaryota</taxon>
        <taxon>Metazoa</taxon>
        <taxon>Spiralia</taxon>
        <taxon>Gnathifera</taxon>
        <taxon>Rotifera</taxon>
        <taxon>Eurotatoria</taxon>
        <taxon>Monogononta</taxon>
        <taxon>Pseudotrocha</taxon>
        <taxon>Ploima</taxon>
        <taxon>Brachionidae</taxon>
        <taxon>Brachionus</taxon>
    </lineage>
</organism>
<comment type="subcellular location">
    <subcellularLocation>
        <location evidence="1">Nucleus</location>
    </subcellularLocation>
</comment>
<evidence type="ECO:0000256" key="4">
    <source>
        <dbReference type="ARBA" id="ARBA00023242"/>
    </source>
</evidence>
<sequence>MSNNNFANPQAPSNYVHPQKDDSGPMTNEDFRKLLMTPSIHTVRSQTAPQTVRGTINSAKKKKLTGEAAEKRKEKKLYYAALVKESQEKQKELAEKYRDRAKERREKEKDGENELDQTELLQTGYRAVAPGFSLTDNAERRRQIIEESKYLGGDLEHTHLVKGLDYALLQKIREQSKPEEQQFEEDDETLETEILKKKLQQEIDEEGSEEDEIENEEDKIKSSLKPKILPKTQTAALAAALNKSLDTPFAFKKKLEAGKSAQDSKSKKLDQDENEESVGEDGKIIFKTKTGRNVYRVLFENNLPKSNDLFLPNRMAYIVDLNDEETDVPITSIRSKAECTNNEENAILTTNDIVINKLTQILSYLRHGKRDGKKLKKKVIKTDEIEIKKDSSNDLGIYDDIGDYVPDFNKKNKSEAKQSKTKNYFDIDENEESLVQAPTKEVASEFIRNINQKYANKELETEKKEEKKAGMNISFDPDSYAECYPGTNAEEDVNFDSDEEADFSKMDMGNKKGPVNRWDFDTNEEYGNYMSNKEALPKAAFQFGVKMNEGRKTRRGQNDQKEKAKLEKEWASISKIIEKRKAGENSGEFKKPKY</sequence>
<dbReference type="AlphaFoldDB" id="A0A3M7RYI2"/>
<keyword evidence="9" id="KW-1185">Reference proteome</keyword>
<feature type="domain" description="RED-like N-terminal" evidence="7">
    <location>
        <begin position="75"/>
        <end position="225"/>
    </location>
</feature>
<dbReference type="InterPro" id="IPR039896">
    <property type="entry name" value="Red-like"/>
</dbReference>
<accession>A0A3M7RYI2</accession>
<evidence type="ECO:0000313" key="9">
    <source>
        <dbReference type="Proteomes" id="UP000276133"/>
    </source>
</evidence>
<feature type="region of interest" description="Disordered" evidence="5">
    <location>
        <begin position="200"/>
        <end position="226"/>
    </location>
</feature>
<gene>
    <name evidence="8" type="ORF">BpHYR1_011067</name>
</gene>
<evidence type="ECO:0000256" key="5">
    <source>
        <dbReference type="SAM" id="MobiDB-lite"/>
    </source>
</evidence>
<evidence type="ECO:0000259" key="7">
    <source>
        <dbReference type="Pfam" id="PF07808"/>
    </source>
</evidence>
<keyword evidence="4" id="KW-0539">Nucleus</keyword>
<dbReference type="Proteomes" id="UP000276133">
    <property type="component" value="Unassembled WGS sequence"/>
</dbReference>
<evidence type="ECO:0000256" key="2">
    <source>
        <dbReference type="ARBA" id="ARBA00006660"/>
    </source>
</evidence>
<dbReference type="EMBL" id="REGN01002395">
    <property type="protein sequence ID" value="RNA28418.1"/>
    <property type="molecule type" value="Genomic_DNA"/>
</dbReference>